<dbReference type="FunFam" id="1.20.58.220:FF:000004">
    <property type="entry name" value="Phosphate-specific transport system accessory protein PhoU"/>
    <property type="match status" value="1"/>
</dbReference>
<keyword evidence="6 7" id="KW-0592">Phosphate transport</keyword>
<keyword evidence="5 7" id="KW-0963">Cytoplasm</keyword>
<dbReference type="Gene3D" id="1.20.58.220">
    <property type="entry name" value="Phosphate transport system protein phou homolog 2, domain 2"/>
    <property type="match status" value="1"/>
</dbReference>
<dbReference type="GO" id="GO:0045936">
    <property type="term" value="P:negative regulation of phosphate metabolic process"/>
    <property type="evidence" value="ECO:0007669"/>
    <property type="project" value="InterPro"/>
</dbReference>
<evidence type="ECO:0000256" key="4">
    <source>
        <dbReference type="ARBA" id="ARBA00022448"/>
    </source>
</evidence>
<evidence type="ECO:0000259" key="8">
    <source>
        <dbReference type="Pfam" id="PF01895"/>
    </source>
</evidence>
<evidence type="ECO:0000256" key="6">
    <source>
        <dbReference type="ARBA" id="ARBA00022592"/>
    </source>
</evidence>
<dbReference type="AlphaFoldDB" id="A0A6J4SSX4"/>
<feature type="domain" description="PhoU" evidence="8">
    <location>
        <begin position="140"/>
        <end position="223"/>
    </location>
</feature>
<accession>A0A6J4SSX4</accession>
<evidence type="ECO:0000256" key="2">
    <source>
        <dbReference type="ARBA" id="ARBA00008107"/>
    </source>
</evidence>
<dbReference type="PIRSF" id="PIRSF003107">
    <property type="entry name" value="PhoU"/>
    <property type="match status" value="1"/>
</dbReference>
<dbReference type="GO" id="GO:0005737">
    <property type="term" value="C:cytoplasm"/>
    <property type="evidence" value="ECO:0007669"/>
    <property type="project" value="UniProtKB-SubCell"/>
</dbReference>
<evidence type="ECO:0000256" key="5">
    <source>
        <dbReference type="ARBA" id="ARBA00022490"/>
    </source>
</evidence>
<organism evidence="9">
    <name type="scientific">uncultured Solirubrobacteraceae bacterium</name>
    <dbReference type="NCBI Taxonomy" id="1162706"/>
    <lineage>
        <taxon>Bacteria</taxon>
        <taxon>Bacillati</taxon>
        <taxon>Actinomycetota</taxon>
        <taxon>Thermoleophilia</taxon>
        <taxon>Solirubrobacterales</taxon>
        <taxon>Solirubrobacteraceae</taxon>
        <taxon>environmental samples</taxon>
    </lineage>
</organism>
<comment type="subcellular location">
    <subcellularLocation>
        <location evidence="1 7">Cytoplasm</location>
    </subcellularLocation>
</comment>
<evidence type="ECO:0000256" key="1">
    <source>
        <dbReference type="ARBA" id="ARBA00004496"/>
    </source>
</evidence>
<evidence type="ECO:0000256" key="7">
    <source>
        <dbReference type="PIRNR" id="PIRNR003107"/>
    </source>
</evidence>
<gene>
    <name evidence="9" type="ORF">AVDCRST_MAG69-2103</name>
</gene>
<reference evidence="9" key="1">
    <citation type="submission" date="2020-02" db="EMBL/GenBank/DDBJ databases">
        <authorList>
            <person name="Meier V. D."/>
        </authorList>
    </citation>
    <scope>NUCLEOTIDE SEQUENCE</scope>
    <source>
        <strain evidence="9">AVDCRST_MAG69</strain>
    </source>
</reference>
<dbReference type="GO" id="GO:0006817">
    <property type="term" value="P:phosphate ion transport"/>
    <property type="evidence" value="ECO:0007669"/>
    <property type="project" value="UniProtKB-KW"/>
</dbReference>
<dbReference type="PANTHER" id="PTHR42930:SF3">
    <property type="entry name" value="PHOSPHATE-SPECIFIC TRANSPORT SYSTEM ACCESSORY PROTEIN PHOU"/>
    <property type="match status" value="1"/>
</dbReference>
<dbReference type="EMBL" id="CADCVP010000226">
    <property type="protein sequence ID" value="CAA9504551.1"/>
    <property type="molecule type" value="Genomic_DNA"/>
</dbReference>
<comment type="similarity">
    <text evidence="2 7">Belongs to the PhoU family.</text>
</comment>
<dbReference type="InterPro" id="IPR038078">
    <property type="entry name" value="PhoU-like_sf"/>
</dbReference>
<protein>
    <recommendedName>
        <fullName evidence="7">Phosphate-specific transport system accessory protein PhoU</fullName>
    </recommendedName>
</protein>
<sequence length="240" mass="26821">MSSFENSGGAHEPVIRGPHRIRYQRELRSLEDSVLGGIDLVLEQVDRVAEALQHQDVELARFVILDDDRIDGRYLEVHQGILSMLAREAPVAGDLRLLAALLHVIKHIERMGDQCVNIAKMIPLSGHEPPRSDEILERLVQMGAFARSEVVQCRAALAARDVGLAESLVSQDRDINRLNREIFQLAVDAGDDYDVREWSMHMTLVARAFERIGDNAVDIGEQVAFIVTGLFREFSDSSAT</sequence>
<evidence type="ECO:0000256" key="3">
    <source>
        <dbReference type="ARBA" id="ARBA00011738"/>
    </source>
</evidence>
<dbReference type="GO" id="GO:0030643">
    <property type="term" value="P:intracellular phosphate ion homeostasis"/>
    <property type="evidence" value="ECO:0007669"/>
    <property type="project" value="InterPro"/>
</dbReference>
<dbReference type="SUPFAM" id="SSF109755">
    <property type="entry name" value="PhoU-like"/>
    <property type="match status" value="1"/>
</dbReference>
<dbReference type="InterPro" id="IPR026022">
    <property type="entry name" value="PhoU_dom"/>
</dbReference>
<dbReference type="NCBIfam" id="TIGR02135">
    <property type="entry name" value="phoU_full"/>
    <property type="match status" value="1"/>
</dbReference>
<keyword evidence="4 7" id="KW-0813">Transport</keyword>
<evidence type="ECO:0000313" key="9">
    <source>
        <dbReference type="EMBL" id="CAA9504551.1"/>
    </source>
</evidence>
<dbReference type="Pfam" id="PF01895">
    <property type="entry name" value="PhoU"/>
    <property type="match status" value="2"/>
</dbReference>
<comment type="subunit">
    <text evidence="3 7">Homodimer.</text>
</comment>
<feature type="domain" description="PhoU" evidence="8">
    <location>
        <begin position="39"/>
        <end position="121"/>
    </location>
</feature>
<proteinExistence type="inferred from homology"/>
<comment type="function">
    <text evidence="7">Plays a role in the regulation of phosphate uptake.</text>
</comment>
<dbReference type="PANTHER" id="PTHR42930">
    <property type="entry name" value="PHOSPHATE-SPECIFIC TRANSPORT SYSTEM ACCESSORY PROTEIN PHOU"/>
    <property type="match status" value="1"/>
</dbReference>
<dbReference type="InterPro" id="IPR028366">
    <property type="entry name" value="PhoU"/>
</dbReference>
<name>A0A6J4SSX4_9ACTN</name>